<evidence type="ECO:0000313" key="2">
    <source>
        <dbReference type="EMBL" id="MDA7027557.1"/>
    </source>
</evidence>
<sequence length="145" mass="16853">MIFNIFFGFLVPWSIFLYHKKKPALIVLLLSALISFLINDIGFSLKLWTVKPFEYAVVSMIPYNLGLFTVVGIYMIQFIALHQKPLFYIIFTSLLLTVFEFGLCMIGQLNYGNGWNIMFTFFSYLLSTTLLYLLARLTNQLSVKY</sequence>
<evidence type="ECO:0000313" key="3">
    <source>
        <dbReference type="Proteomes" id="UP001211894"/>
    </source>
</evidence>
<feature type="transmembrane region" description="Helical" evidence="1">
    <location>
        <begin position="115"/>
        <end position="135"/>
    </location>
</feature>
<feature type="transmembrane region" description="Helical" evidence="1">
    <location>
        <begin position="55"/>
        <end position="74"/>
    </location>
</feature>
<gene>
    <name evidence="2" type="ORF">PJ311_13280</name>
</gene>
<keyword evidence="1" id="KW-1133">Transmembrane helix</keyword>
<name>A0ABT4X5I3_9BACI</name>
<accession>A0ABT4X5I3</accession>
<comment type="caution">
    <text evidence="2">The sequence shown here is derived from an EMBL/GenBank/DDBJ whole genome shotgun (WGS) entry which is preliminary data.</text>
</comment>
<protein>
    <submittedName>
        <fullName evidence="2">Uncharacterized protein</fullName>
    </submittedName>
</protein>
<proteinExistence type="predicted"/>
<keyword evidence="3" id="KW-1185">Reference proteome</keyword>
<evidence type="ECO:0000256" key="1">
    <source>
        <dbReference type="SAM" id="Phobius"/>
    </source>
</evidence>
<dbReference type="Proteomes" id="UP001211894">
    <property type="component" value="Unassembled WGS sequence"/>
</dbReference>
<keyword evidence="1" id="KW-0472">Membrane</keyword>
<reference evidence="2 3" key="1">
    <citation type="submission" date="2023-01" db="EMBL/GenBank/DDBJ databases">
        <title>Bacillus changyiensis sp. nov., isolated from a coastal deposit.</title>
        <authorList>
            <person name="Xiao G."/>
            <person name="Lai Q."/>
            <person name="Hu Z."/>
            <person name="Shao Z."/>
        </authorList>
    </citation>
    <scope>NUCLEOTIDE SEQUENCE [LARGE SCALE GENOMIC DNA]</scope>
    <source>
        <strain evidence="2 3">CLL-7-23</strain>
    </source>
</reference>
<dbReference type="RefSeq" id="WP_271341389.1">
    <property type="nucleotide sequence ID" value="NZ_JAQKAB010000008.1"/>
</dbReference>
<dbReference type="NCBIfam" id="NF041644">
    <property type="entry name" value="CBO0543_fam"/>
    <property type="match status" value="1"/>
</dbReference>
<keyword evidence="1" id="KW-0812">Transmembrane</keyword>
<organism evidence="2 3">
    <name type="scientific">Bacillus changyiensis</name>
    <dbReference type="NCBI Taxonomy" id="3004103"/>
    <lineage>
        <taxon>Bacteria</taxon>
        <taxon>Bacillati</taxon>
        <taxon>Bacillota</taxon>
        <taxon>Bacilli</taxon>
        <taxon>Bacillales</taxon>
        <taxon>Bacillaceae</taxon>
        <taxon>Bacillus</taxon>
    </lineage>
</organism>
<dbReference type="InterPro" id="IPR048147">
    <property type="entry name" value="CBO0543-like"/>
</dbReference>
<dbReference type="EMBL" id="JAQKAB010000008">
    <property type="protein sequence ID" value="MDA7027557.1"/>
    <property type="molecule type" value="Genomic_DNA"/>
</dbReference>
<feature type="transmembrane region" description="Helical" evidence="1">
    <location>
        <begin position="24"/>
        <end position="43"/>
    </location>
</feature>
<feature type="transmembrane region" description="Helical" evidence="1">
    <location>
        <begin position="86"/>
        <end position="109"/>
    </location>
</feature>